<gene>
    <name evidence="1" type="ORF">CFK39_01350</name>
</gene>
<sequence length="128" mass="14135">MTTDRPDRLRMTREQALAWNPAWSAADVRLLEENLDRLEVRAFYRTRSNGSVTAQDADGLSVMYLSPGYVEFRKGLAPTDRPDPAWHGLALSCFRPRSRDVGTTDEGPAICPSCFIALPATGVCDDCG</sequence>
<dbReference type="KEGG" id="brv:CFK39_01350"/>
<dbReference type="AlphaFoldDB" id="A0A220U955"/>
<name>A0A220U955_9MICO</name>
<dbReference type="EMBL" id="CP022316">
    <property type="protein sequence ID" value="ASK64709.1"/>
    <property type="molecule type" value="Genomic_DNA"/>
</dbReference>
<reference evidence="2" key="1">
    <citation type="submission" date="2017-07" db="EMBL/GenBank/DDBJ databases">
        <title>Brachybacterium sp. VR2415.</title>
        <authorList>
            <person name="Tak E.J."/>
            <person name="Bae J.-W."/>
        </authorList>
    </citation>
    <scope>NUCLEOTIDE SEQUENCE [LARGE SCALE GENOMIC DNA]</scope>
    <source>
        <strain evidence="2">VR2415</strain>
    </source>
</reference>
<protein>
    <submittedName>
        <fullName evidence="1">Uncharacterized protein</fullName>
    </submittedName>
</protein>
<dbReference type="Proteomes" id="UP000198398">
    <property type="component" value="Chromosome"/>
</dbReference>
<accession>A0A220U955</accession>
<evidence type="ECO:0000313" key="2">
    <source>
        <dbReference type="Proteomes" id="UP000198398"/>
    </source>
</evidence>
<dbReference type="RefSeq" id="WP_089063957.1">
    <property type="nucleotide sequence ID" value="NZ_CP022316.1"/>
</dbReference>
<dbReference type="OrthoDB" id="5916883at2"/>
<organism evidence="1 2">
    <name type="scientific">Brachybacterium avium</name>
    <dbReference type="NCBI Taxonomy" id="2017485"/>
    <lineage>
        <taxon>Bacteria</taxon>
        <taxon>Bacillati</taxon>
        <taxon>Actinomycetota</taxon>
        <taxon>Actinomycetes</taxon>
        <taxon>Micrococcales</taxon>
        <taxon>Dermabacteraceae</taxon>
        <taxon>Brachybacterium</taxon>
    </lineage>
</organism>
<evidence type="ECO:0000313" key="1">
    <source>
        <dbReference type="EMBL" id="ASK64709.1"/>
    </source>
</evidence>
<proteinExistence type="predicted"/>
<keyword evidence="2" id="KW-1185">Reference proteome</keyword>